<protein>
    <recommendedName>
        <fullName evidence="3">DUF748 domain-containing protein</fullName>
    </recommendedName>
</protein>
<dbReference type="Pfam" id="PF05359">
    <property type="entry name" value="DUF748"/>
    <property type="match status" value="2"/>
</dbReference>
<dbReference type="STRING" id="91360.SAMN05660330_03565"/>
<dbReference type="InterPro" id="IPR008023">
    <property type="entry name" value="DUF748"/>
</dbReference>
<evidence type="ECO:0000313" key="2">
    <source>
        <dbReference type="Proteomes" id="UP000199073"/>
    </source>
</evidence>
<name>A0A1H0UIH2_9BACT</name>
<gene>
    <name evidence="1" type="ORF">SAMN05660330_03565</name>
</gene>
<dbReference type="EMBL" id="FNJI01000032">
    <property type="protein sequence ID" value="SDP65666.1"/>
    <property type="molecule type" value="Genomic_DNA"/>
</dbReference>
<sequence>MTGNPFFRKKWVHIGAGCIVICLLLAVLVPVAAKIYLADWLEKNGADNATVESLWFNPFTGRLTVGAVVSQSHGRSLLQQNELMLDLSLVDLFHRNIRLESGSYSGLVLDVEQYRDGAWRFGTYTVGGRDKGDRGDEGGKTGQVAQTPGEPWGFLADNVVLTDCRLHLKSDQLDFELIIDEARIRGISTREGALPGSFFLRGTLDGEPLEFDLDVVTIAPYLDIGGKVAIKRFKLAEIAAFLEESLPVFDGDVSVIGKAEVTMKESGLVAHYDGAIDLQSARIGSDDFVTGATSMGWQGQVNFDDSSTSGMTIVTDGTLKTGDYMFSMPGGQLKIEEELIELGGKTRVVLRDGVTVTNDGSLVIANGSFASPGLAVTQENFQWQGKLSYALSDQKEGHDIKGEGRLLIDDLSLHQNQQTPLLAISKVEIDGLQGTGENNVAAKSFVAERIQLTVQGDMPLDVSVPVLELSQVFAGEFGRSAHADSLQVQNPRIVSRQNGEELVNVGGISVQSVALENGTNVSVKEADFVDLAFLGGGHNGEEQPGLSFTLATLAGIDWSVAGGFGCSKLLVNDLVASVIKSSDGTLEINRRLEAMKKTAPAAADEQEEGEGERSAAPPFVLGEVVVGGTSVLYFEDKTLAVPFKTDLALKEFTVTGIDSASPDEKTKFSVKALLENRAPVDLTGELQPFTAPLALSLSLGLKNYPLESISPYTVQSVGTALASGQLQLDTNVHLEDGYLKMKNKVTLKKLETKRISEKQAQELDNQLPIPLDAALSVLRDKDRNIELNIPLNGPVSDLSVGVADVVITALGKAIVPAASGYLMYALGPYGALAYVGMKVGENVLKVDFPPVQFDPGAVSITGQHEDYLKRIATILQNRPETDLQLCPQVASWEFMDTDEVANAETEEIEPPEEQLEQLIGLGQQRGEAVQRHFVEDYGIAADRLLICTTQVNKKKKAVPAVLLQL</sequence>
<evidence type="ECO:0000313" key="1">
    <source>
        <dbReference type="EMBL" id="SDP65666.1"/>
    </source>
</evidence>
<dbReference type="Proteomes" id="UP000199073">
    <property type="component" value="Unassembled WGS sequence"/>
</dbReference>
<organism evidence="1 2">
    <name type="scientific">Desulforhopalus singaporensis</name>
    <dbReference type="NCBI Taxonomy" id="91360"/>
    <lineage>
        <taxon>Bacteria</taxon>
        <taxon>Pseudomonadati</taxon>
        <taxon>Thermodesulfobacteriota</taxon>
        <taxon>Desulfobulbia</taxon>
        <taxon>Desulfobulbales</taxon>
        <taxon>Desulfocapsaceae</taxon>
        <taxon>Desulforhopalus</taxon>
    </lineage>
</organism>
<reference evidence="1 2" key="1">
    <citation type="submission" date="2016-10" db="EMBL/GenBank/DDBJ databases">
        <authorList>
            <person name="de Groot N.N."/>
        </authorList>
    </citation>
    <scope>NUCLEOTIDE SEQUENCE [LARGE SCALE GENOMIC DNA]</scope>
    <source>
        <strain evidence="1 2">DSM 12130</strain>
    </source>
</reference>
<accession>A0A1H0UIH2</accession>
<evidence type="ECO:0008006" key="3">
    <source>
        <dbReference type="Google" id="ProtNLM"/>
    </source>
</evidence>
<dbReference type="AlphaFoldDB" id="A0A1H0UIH2"/>
<keyword evidence="2" id="KW-1185">Reference proteome</keyword>
<proteinExistence type="predicted"/>